<sequence>MALFSPEARISSGRILDGVSSALDLLRLGFSTGGSMLLLDLFDDPVVGVRNDRTEDETDDDDDETDLLE</sequence>
<keyword evidence="3" id="KW-1185">Reference proteome</keyword>
<dbReference type="EMBL" id="JAEUBG010005469">
    <property type="protein sequence ID" value="KAH3674744.1"/>
    <property type="molecule type" value="Genomic_DNA"/>
</dbReference>
<evidence type="ECO:0000256" key="1">
    <source>
        <dbReference type="SAM" id="MobiDB-lite"/>
    </source>
</evidence>
<comment type="caution">
    <text evidence="2">The sequence shown here is derived from an EMBL/GenBank/DDBJ whole genome shotgun (WGS) entry which is preliminary data.</text>
</comment>
<evidence type="ECO:0000313" key="3">
    <source>
        <dbReference type="Proteomes" id="UP000774326"/>
    </source>
</evidence>
<reference evidence="2" key="1">
    <citation type="journal article" date="2021" name="Open Biol.">
        <title>Shared evolutionary footprints suggest mitochondrial oxidative damage underlies multiple complex I losses in fungi.</title>
        <authorList>
            <person name="Schikora-Tamarit M.A."/>
            <person name="Marcet-Houben M."/>
            <person name="Nosek J."/>
            <person name="Gabaldon T."/>
        </authorList>
    </citation>
    <scope>NUCLEOTIDE SEQUENCE</scope>
    <source>
        <strain evidence="2">CBS2887</strain>
    </source>
</reference>
<feature type="region of interest" description="Disordered" evidence="1">
    <location>
        <begin position="50"/>
        <end position="69"/>
    </location>
</feature>
<feature type="compositionally biased region" description="Acidic residues" evidence="1">
    <location>
        <begin position="54"/>
        <end position="69"/>
    </location>
</feature>
<evidence type="ECO:0000313" key="2">
    <source>
        <dbReference type="EMBL" id="KAH3674744.1"/>
    </source>
</evidence>
<gene>
    <name evidence="2" type="ORF">WICPIJ_009476</name>
</gene>
<dbReference type="Proteomes" id="UP000774326">
    <property type="component" value="Unassembled WGS sequence"/>
</dbReference>
<proteinExistence type="predicted"/>
<name>A0A9P8PP38_WICPI</name>
<organism evidence="2 3">
    <name type="scientific">Wickerhamomyces pijperi</name>
    <name type="common">Yeast</name>
    <name type="synonym">Pichia pijperi</name>
    <dbReference type="NCBI Taxonomy" id="599730"/>
    <lineage>
        <taxon>Eukaryota</taxon>
        <taxon>Fungi</taxon>
        <taxon>Dikarya</taxon>
        <taxon>Ascomycota</taxon>
        <taxon>Saccharomycotina</taxon>
        <taxon>Saccharomycetes</taxon>
        <taxon>Phaffomycetales</taxon>
        <taxon>Wickerhamomycetaceae</taxon>
        <taxon>Wickerhamomyces</taxon>
    </lineage>
</organism>
<reference evidence="2" key="2">
    <citation type="submission" date="2021-01" db="EMBL/GenBank/DDBJ databases">
        <authorList>
            <person name="Schikora-Tamarit M.A."/>
        </authorList>
    </citation>
    <scope>NUCLEOTIDE SEQUENCE</scope>
    <source>
        <strain evidence="2">CBS2887</strain>
    </source>
</reference>
<protein>
    <submittedName>
        <fullName evidence="2">Uncharacterized protein</fullName>
    </submittedName>
</protein>
<accession>A0A9P8PP38</accession>
<dbReference type="AlphaFoldDB" id="A0A9P8PP38"/>